<proteinExistence type="predicted"/>
<dbReference type="Proteomes" id="UP000053392">
    <property type="component" value="Unassembled WGS sequence"/>
</dbReference>
<dbReference type="HOGENOM" id="CLU_2413192_0_0_1"/>
<evidence type="ECO:0000313" key="1">
    <source>
        <dbReference type="EMBL" id="KIR38232.1"/>
    </source>
</evidence>
<gene>
    <name evidence="1" type="ORF">I313_05805</name>
</gene>
<organism evidence="1 2">
    <name type="scientific">Cryptococcus deuterogattii Ram5</name>
    <dbReference type="NCBI Taxonomy" id="1296110"/>
    <lineage>
        <taxon>Eukaryota</taxon>
        <taxon>Fungi</taxon>
        <taxon>Dikarya</taxon>
        <taxon>Basidiomycota</taxon>
        <taxon>Agaricomycotina</taxon>
        <taxon>Tremellomycetes</taxon>
        <taxon>Tremellales</taxon>
        <taxon>Cryptococcaceae</taxon>
        <taxon>Cryptococcus</taxon>
        <taxon>Cryptococcus gattii species complex</taxon>
    </lineage>
</organism>
<dbReference type="AlphaFoldDB" id="A0A0D0SYG5"/>
<dbReference type="EMBL" id="KN847911">
    <property type="protein sequence ID" value="KIR38232.1"/>
    <property type="molecule type" value="Genomic_DNA"/>
</dbReference>
<evidence type="ECO:0000313" key="2">
    <source>
        <dbReference type="Proteomes" id="UP000053392"/>
    </source>
</evidence>
<name>A0A0D0SYG5_9TREE</name>
<protein>
    <submittedName>
        <fullName evidence="1">Uncharacterized protein</fullName>
    </submittedName>
</protein>
<sequence>MYAEFKARKVPIKAASDVLKDLFVLESNFGLILSIDDLTSESVPLSLLFFILVNAGEDSSIIILRKKAGGMEYILNELVMGLPTGDRLKSYE</sequence>
<reference evidence="1 2" key="1">
    <citation type="submission" date="2015-01" db="EMBL/GenBank/DDBJ databases">
        <title>The Genome Sequence of Cryptococcus gattii Ram5.</title>
        <authorList>
            <consortium name="The Broad Institute Genomics Platform"/>
            <person name="Cuomo C."/>
            <person name="Litvintseva A."/>
            <person name="Chen Y."/>
            <person name="Heitman J."/>
            <person name="Sun S."/>
            <person name="Springer D."/>
            <person name="Dromer F."/>
            <person name="Young S."/>
            <person name="Zeng Q."/>
            <person name="Gargeya S."/>
            <person name="Abouelleil A."/>
            <person name="Alvarado L."/>
            <person name="Chapman S.B."/>
            <person name="Gainer-Dewar J."/>
            <person name="Goldberg J."/>
            <person name="Griggs A."/>
            <person name="Gujja S."/>
            <person name="Hansen M."/>
            <person name="Howarth C."/>
            <person name="Imamovic A."/>
            <person name="Larimer J."/>
            <person name="Murphy C."/>
            <person name="Naylor J."/>
            <person name="Pearson M."/>
            <person name="Priest M."/>
            <person name="Roberts A."/>
            <person name="Saif S."/>
            <person name="Shea T."/>
            <person name="Sykes S."/>
            <person name="Wortman J."/>
            <person name="Nusbaum C."/>
            <person name="Birren B."/>
        </authorList>
    </citation>
    <scope>NUCLEOTIDE SEQUENCE [LARGE SCALE GENOMIC DNA]</scope>
    <source>
        <strain evidence="1 2">Ram5</strain>
    </source>
</reference>
<keyword evidence="2" id="KW-1185">Reference proteome</keyword>
<accession>A0A0D0SYG5</accession>